<protein>
    <recommendedName>
        <fullName evidence="4">YjzC family protein</fullName>
    </recommendedName>
</protein>
<proteinExistence type="predicted"/>
<dbReference type="Proteomes" id="UP000503129">
    <property type="component" value="Chromosome"/>
</dbReference>
<feature type="compositionally biased region" description="Basic and acidic residues" evidence="1">
    <location>
        <begin position="1"/>
        <end position="10"/>
    </location>
</feature>
<evidence type="ECO:0000313" key="2">
    <source>
        <dbReference type="EMBL" id="QDL07069.1"/>
    </source>
</evidence>
<keyword evidence="3" id="KW-1185">Reference proteome</keyword>
<sequence>MDDKLYKPGDKTPTSGQYEVTGPRGGSKGHEITSTQGNPLPPTPEANQRYRLVDPTKHKNQ</sequence>
<gene>
    <name evidence="2" type="ORF">DP114_03320</name>
</gene>
<name>A0A856MAJ9_9CYAN</name>
<evidence type="ECO:0000313" key="3">
    <source>
        <dbReference type="Proteomes" id="UP000503129"/>
    </source>
</evidence>
<feature type="compositionally biased region" description="Basic and acidic residues" evidence="1">
    <location>
        <begin position="51"/>
        <end position="61"/>
    </location>
</feature>
<accession>A0A856MAJ9</accession>
<reference evidence="2 3" key="1">
    <citation type="submission" date="2018-06" db="EMBL/GenBank/DDBJ databases">
        <title>Comparative genomics of Brasilonema spp. strains.</title>
        <authorList>
            <person name="Alvarenga D.O."/>
            <person name="Fiore M.F."/>
            <person name="Varani A.M."/>
        </authorList>
    </citation>
    <scope>NUCLEOTIDE SEQUENCE [LARGE SCALE GENOMIC DNA]</scope>
    <source>
        <strain evidence="2 3">CENA114</strain>
    </source>
</reference>
<feature type="region of interest" description="Disordered" evidence="1">
    <location>
        <begin position="1"/>
        <end position="61"/>
    </location>
</feature>
<dbReference type="EMBL" id="CP030118">
    <property type="protein sequence ID" value="QDL07069.1"/>
    <property type="molecule type" value="Genomic_DNA"/>
</dbReference>
<organism evidence="2 3">
    <name type="scientific">Brasilonema sennae CENA114</name>
    <dbReference type="NCBI Taxonomy" id="415709"/>
    <lineage>
        <taxon>Bacteria</taxon>
        <taxon>Bacillati</taxon>
        <taxon>Cyanobacteriota</taxon>
        <taxon>Cyanophyceae</taxon>
        <taxon>Nostocales</taxon>
        <taxon>Scytonemataceae</taxon>
        <taxon>Brasilonema</taxon>
        <taxon>Bromeliae group (in: Brasilonema)</taxon>
    </lineage>
</organism>
<evidence type="ECO:0000256" key="1">
    <source>
        <dbReference type="SAM" id="MobiDB-lite"/>
    </source>
</evidence>
<dbReference type="KEGG" id="bsen:DP114_03320"/>
<dbReference type="RefSeq" id="WP_169266286.1">
    <property type="nucleotide sequence ID" value="NZ_CAWOXK010000001.1"/>
</dbReference>
<evidence type="ECO:0008006" key="4">
    <source>
        <dbReference type="Google" id="ProtNLM"/>
    </source>
</evidence>
<dbReference type="AlphaFoldDB" id="A0A856MAJ9"/>